<evidence type="ECO:0000256" key="1">
    <source>
        <dbReference type="SAM" id="MobiDB-lite"/>
    </source>
</evidence>
<evidence type="ECO:0000313" key="2">
    <source>
        <dbReference type="EMBL" id="CAK0825832.1"/>
    </source>
</evidence>
<protein>
    <submittedName>
        <fullName evidence="2">Uncharacterized protein</fullName>
    </submittedName>
</protein>
<gene>
    <name evidence="2" type="ORF">PCOR1329_LOCUS25861</name>
</gene>
<feature type="non-terminal residue" evidence="2">
    <location>
        <position position="1"/>
    </location>
</feature>
<accession>A0ABN9S262</accession>
<organism evidence="2 3">
    <name type="scientific">Prorocentrum cordatum</name>
    <dbReference type="NCBI Taxonomy" id="2364126"/>
    <lineage>
        <taxon>Eukaryota</taxon>
        <taxon>Sar</taxon>
        <taxon>Alveolata</taxon>
        <taxon>Dinophyceae</taxon>
        <taxon>Prorocentrales</taxon>
        <taxon>Prorocentraceae</taxon>
        <taxon>Prorocentrum</taxon>
    </lineage>
</organism>
<dbReference type="Proteomes" id="UP001189429">
    <property type="component" value="Unassembled WGS sequence"/>
</dbReference>
<feature type="compositionally biased region" description="Basic residues" evidence="1">
    <location>
        <begin position="30"/>
        <end position="45"/>
    </location>
</feature>
<keyword evidence="3" id="KW-1185">Reference proteome</keyword>
<sequence>ARHVAGDRRAMSVVSATVASDPMELEKPYFPKKRGPKSKAAKRAKQAADRMFTRHMKELKKLAKCDTENEATPEAKEFMKKYTSTHSST</sequence>
<feature type="region of interest" description="Disordered" evidence="1">
    <location>
        <begin position="25"/>
        <end position="47"/>
    </location>
</feature>
<feature type="non-terminal residue" evidence="2">
    <location>
        <position position="89"/>
    </location>
</feature>
<evidence type="ECO:0000313" key="3">
    <source>
        <dbReference type="Proteomes" id="UP001189429"/>
    </source>
</evidence>
<proteinExistence type="predicted"/>
<comment type="caution">
    <text evidence="2">The sequence shown here is derived from an EMBL/GenBank/DDBJ whole genome shotgun (WGS) entry which is preliminary data.</text>
</comment>
<reference evidence="2" key="1">
    <citation type="submission" date="2023-10" db="EMBL/GenBank/DDBJ databases">
        <authorList>
            <person name="Chen Y."/>
            <person name="Shah S."/>
            <person name="Dougan E. K."/>
            <person name="Thang M."/>
            <person name="Chan C."/>
        </authorList>
    </citation>
    <scope>NUCLEOTIDE SEQUENCE [LARGE SCALE GENOMIC DNA]</scope>
</reference>
<name>A0ABN9S262_9DINO</name>
<dbReference type="EMBL" id="CAUYUJ010009099">
    <property type="protein sequence ID" value="CAK0825832.1"/>
    <property type="molecule type" value="Genomic_DNA"/>
</dbReference>